<dbReference type="Pfam" id="PF00043">
    <property type="entry name" value="GST_C"/>
    <property type="match status" value="1"/>
</dbReference>
<name>A0A165PQC7_EXIGL</name>
<dbReference type="EMBL" id="KV425888">
    <property type="protein sequence ID" value="KZW02519.1"/>
    <property type="molecule type" value="Genomic_DNA"/>
</dbReference>
<evidence type="ECO:0000256" key="1">
    <source>
        <dbReference type="ARBA" id="ARBA00012452"/>
    </source>
</evidence>
<dbReference type="InterPro" id="IPR040079">
    <property type="entry name" value="Glutathione_S-Trfase"/>
</dbReference>
<evidence type="ECO:0000259" key="4">
    <source>
        <dbReference type="PROSITE" id="PS50404"/>
    </source>
</evidence>
<feature type="domain" description="GST N-terminal" evidence="4">
    <location>
        <begin position="1"/>
        <end position="67"/>
    </location>
</feature>
<evidence type="ECO:0000259" key="5">
    <source>
        <dbReference type="PROSITE" id="PS50405"/>
    </source>
</evidence>
<evidence type="ECO:0000256" key="3">
    <source>
        <dbReference type="ARBA" id="ARBA00047960"/>
    </source>
</evidence>
<dbReference type="SFLD" id="SFLDS00019">
    <property type="entry name" value="Glutathione_Transferase_(cytos"/>
    <property type="match status" value="1"/>
</dbReference>
<keyword evidence="2 6" id="KW-0808">Transferase</keyword>
<dbReference type="EC" id="2.5.1.18" evidence="1"/>
<dbReference type="AlphaFoldDB" id="A0A165PQC7"/>
<dbReference type="GO" id="GO:0004364">
    <property type="term" value="F:glutathione transferase activity"/>
    <property type="evidence" value="ECO:0007669"/>
    <property type="project" value="UniProtKB-EC"/>
</dbReference>
<dbReference type="Proteomes" id="UP000077266">
    <property type="component" value="Unassembled WGS sequence"/>
</dbReference>
<feature type="domain" description="GST C-terminal" evidence="5">
    <location>
        <begin position="75"/>
        <end position="201"/>
    </location>
</feature>
<dbReference type="OrthoDB" id="249703at2759"/>
<evidence type="ECO:0000313" key="7">
    <source>
        <dbReference type="Proteomes" id="UP000077266"/>
    </source>
</evidence>
<reference evidence="6 7" key="1">
    <citation type="journal article" date="2016" name="Mol. Biol. Evol.">
        <title>Comparative Genomics of Early-Diverging Mushroom-Forming Fungi Provides Insights into the Origins of Lignocellulose Decay Capabilities.</title>
        <authorList>
            <person name="Nagy L.G."/>
            <person name="Riley R."/>
            <person name="Tritt A."/>
            <person name="Adam C."/>
            <person name="Daum C."/>
            <person name="Floudas D."/>
            <person name="Sun H."/>
            <person name="Yadav J.S."/>
            <person name="Pangilinan J."/>
            <person name="Larsson K.H."/>
            <person name="Matsuura K."/>
            <person name="Barry K."/>
            <person name="Labutti K."/>
            <person name="Kuo R."/>
            <person name="Ohm R.A."/>
            <person name="Bhattacharya S.S."/>
            <person name="Shirouzu T."/>
            <person name="Yoshinaga Y."/>
            <person name="Martin F.M."/>
            <person name="Grigoriev I.V."/>
            <person name="Hibbett D.S."/>
        </authorList>
    </citation>
    <scope>NUCLEOTIDE SEQUENCE [LARGE SCALE GENOMIC DNA]</scope>
    <source>
        <strain evidence="6 7">HHB12029</strain>
    </source>
</reference>
<dbReference type="PROSITE" id="PS50405">
    <property type="entry name" value="GST_CTER"/>
    <property type="match status" value="1"/>
</dbReference>
<dbReference type="InterPro" id="IPR004045">
    <property type="entry name" value="Glutathione_S-Trfase_N"/>
</dbReference>
<dbReference type="STRING" id="1314781.A0A165PQC7"/>
<dbReference type="InterPro" id="IPR036249">
    <property type="entry name" value="Thioredoxin-like_sf"/>
</dbReference>
<gene>
    <name evidence="6" type="ORF">EXIGLDRAFT_665506</name>
</gene>
<dbReference type="SUPFAM" id="SSF52833">
    <property type="entry name" value="Thioredoxin-like"/>
    <property type="match status" value="1"/>
</dbReference>
<comment type="catalytic activity">
    <reaction evidence="3">
        <text>RX + glutathione = an S-substituted glutathione + a halide anion + H(+)</text>
        <dbReference type="Rhea" id="RHEA:16437"/>
        <dbReference type="ChEBI" id="CHEBI:15378"/>
        <dbReference type="ChEBI" id="CHEBI:16042"/>
        <dbReference type="ChEBI" id="CHEBI:17792"/>
        <dbReference type="ChEBI" id="CHEBI:57925"/>
        <dbReference type="ChEBI" id="CHEBI:90779"/>
        <dbReference type="EC" id="2.5.1.18"/>
    </reaction>
</comment>
<dbReference type="SFLD" id="SFLDG00358">
    <property type="entry name" value="Main_(cytGST)"/>
    <property type="match status" value="1"/>
</dbReference>
<dbReference type="InterPro" id="IPR036282">
    <property type="entry name" value="Glutathione-S-Trfase_C_sf"/>
</dbReference>
<dbReference type="GO" id="GO:0043295">
    <property type="term" value="F:glutathione binding"/>
    <property type="evidence" value="ECO:0007669"/>
    <property type="project" value="TreeGrafter"/>
</dbReference>
<dbReference type="SUPFAM" id="SSF47616">
    <property type="entry name" value="GST C-terminal domain-like"/>
    <property type="match status" value="1"/>
</dbReference>
<dbReference type="InParanoid" id="A0A165PQC7"/>
<dbReference type="Pfam" id="PF13417">
    <property type="entry name" value="GST_N_3"/>
    <property type="match status" value="1"/>
</dbReference>
<evidence type="ECO:0000256" key="2">
    <source>
        <dbReference type="ARBA" id="ARBA00022679"/>
    </source>
</evidence>
<dbReference type="Gene3D" id="3.40.30.10">
    <property type="entry name" value="Glutaredoxin"/>
    <property type="match status" value="1"/>
</dbReference>
<accession>A0A165PQC7</accession>
<sequence>MVIFICKELELPYEVVTKGEHKMEAYVAKNPFGVIPAIDTMRIGRRLCPLESQAICKYLVSRYGRNTTLAPRSSNILGTAEYEQALSVEAYTTHMQLVKLGYEKKFNPMFGQRVDEKKCQTYISQLEQAMTSYERSLSKQKYLAGDYVTLVDLFHIPCGRECSGNDLCVKPVLTLHTHPNARRWWKDIPSRAAWKATLKSV</sequence>
<dbReference type="Gene3D" id="1.20.1050.10">
    <property type="match status" value="1"/>
</dbReference>
<proteinExistence type="predicted"/>
<dbReference type="PROSITE" id="PS50404">
    <property type="entry name" value="GST_NTER"/>
    <property type="match status" value="1"/>
</dbReference>
<dbReference type="PANTHER" id="PTHR43900">
    <property type="entry name" value="GLUTATHIONE S-TRANSFERASE RHO"/>
    <property type="match status" value="1"/>
</dbReference>
<evidence type="ECO:0000313" key="6">
    <source>
        <dbReference type="EMBL" id="KZW02519.1"/>
    </source>
</evidence>
<dbReference type="PANTHER" id="PTHR43900:SF3">
    <property type="entry name" value="GLUTATHIONE S-TRANSFERASE RHO"/>
    <property type="match status" value="1"/>
</dbReference>
<protein>
    <recommendedName>
        <fullName evidence="1">glutathione transferase</fullName>
        <ecNumber evidence="1">2.5.1.18</ecNumber>
    </recommendedName>
</protein>
<organism evidence="6 7">
    <name type="scientific">Exidia glandulosa HHB12029</name>
    <dbReference type="NCBI Taxonomy" id="1314781"/>
    <lineage>
        <taxon>Eukaryota</taxon>
        <taxon>Fungi</taxon>
        <taxon>Dikarya</taxon>
        <taxon>Basidiomycota</taxon>
        <taxon>Agaricomycotina</taxon>
        <taxon>Agaricomycetes</taxon>
        <taxon>Auriculariales</taxon>
        <taxon>Exidiaceae</taxon>
        <taxon>Exidia</taxon>
    </lineage>
</organism>
<keyword evidence="7" id="KW-1185">Reference proteome</keyword>
<dbReference type="InterPro" id="IPR010987">
    <property type="entry name" value="Glutathione-S-Trfase_C-like"/>
</dbReference>
<dbReference type="GO" id="GO:0006749">
    <property type="term" value="P:glutathione metabolic process"/>
    <property type="evidence" value="ECO:0007669"/>
    <property type="project" value="TreeGrafter"/>
</dbReference>
<dbReference type="GO" id="GO:0005737">
    <property type="term" value="C:cytoplasm"/>
    <property type="evidence" value="ECO:0007669"/>
    <property type="project" value="TreeGrafter"/>
</dbReference>
<dbReference type="InterPro" id="IPR004046">
    <property type="entry name" value="GST_C"/>
</dbReference>